<keyword evidence="1" id="KW-1133">Transmembrane helix</keyword>
<name>A0A078KTG0_9GAMM</name>
<feature type="transmembrane region" description="Helical" evidence="1">
    <location>
        <begin position="131"/>
        <end position="152"/>
    </location>
</feature>
<dbReference type="EMBL" id="CCSB01000002">
    <property type="protein sequence ID" value="CDZ77770.1"/>
    <property type="molecule type" value="Genomic_DNA"/>
</dbReference>
<dbReference type="eggNOG" id="COG5528">
    <property type="taxonomic scope" value="Bacteria"/>
</dbReference>
<dbReference type="RefSeq" id="WP_043874251.1">
    <property type="nucleotide sequence ID" value="NZ_CCVW01000002.1"/>
</dbReference>
<accession>A0A078KTG0</accession>
<keyword evidence="1" id="KW-0812">Transmembrane</keyword>
<gene>
    <name evidence="2" type="ORF">BN59_02060</name>
</gene>
<dbReference type="OrthoDB" id="9786302at2"/>
<dbReference type="AlphaFoldDB" id="A0A078KTG0"/>
<evidence type="ECO:0000256" key="1">
    <source>
        <dbReference type="SAM" id="Phobius"/>
    </source>
</evidence>
<feature type="transmembrane region" description="Helical" evidence="1">
    <location>
        <begin position="9"/>
        <end position="28"/>
    </location>
</feature>
<keyword evidence="3" id="KW-1185">Reference proteome</keyword>
<evidence type="ECO:0000313" key="2">
    <source>
        <dbReference type="EMBL" id="CDZ77770.1"/>
    </source>
</evidence>
<dbReference type="STRING" id="1034943.BN59_02060"/>
<evidence type="ECO:0000313" key="3">
    <source>
        <dbReference type="Proteomes" id="UP000044071"/>
    </source>
</evidence>
<proteinExistence type="predicted"/>
<keyword evidence="1" id="KW-0472">Membrane</keyword>
<protein>
    <submittedName>
        <fullName evidence="2">Putative integral membrane protein</fullName>
    </submittedName>
</protein>
<feature type="transmembrane region" description="Helical" evidence="1">
    <location>
        <begin position="48"/>
        <end position="70"/>
    </location>
</feature>
<sequence length="155" mass="18091">MQSYLMLKMFHVFGVILFLGNIIVTAFWKTFADYSKDWRVIAFSQKLVTYTDIFFTAIGALILAVTGILMAKQYANFLHIKWIAWGLGLFIASGIIWVLILVPLQIKLHQIAKQFKTTQTVSDEYWRLEKFWMIFGIIATVLPLINLYWMVFKPN</sequence>
<dbReference type="InterPro" id="IPR018729">
    <property type="entry name" value="DUF2269_transmembrane"/>
</dbReference>
<feature type="transmembrane region" description="Helical" evidence="1">
    <location>
        <begin position="82"/>
        <end position="106"/>
    </location>
</feature>
<organism evidence="2 3">
    <name type="scientific">Legionella massiliensis</name>
    <dbReference type="NCBI Taxonomy" id="1034943"/>
    <lineage>
        <taxon>Bacteria</taxon>
        <taxon>Pseudomonadati</taxon>
        <taxon>Pseudomonadota</taxon>
        <taxon>Gammaproteobacteria</taxon>
        <taxon>Legionellales</taxon>
        <taxon>Legionellaceae</taxon>
        <taxon>Legionella</taxon>
    </lineage>
</organism>
<dbReference type="Proteomes" id="UP000044071">
    <property type="component" value="Unassembled WGS sequence"/>
</dbReference>
<dbReference type="Pfam" id="PF10027">
    <property type="entry name" value="DUF2269"/>
    <property type="match status" value="1"/>
</dbReference>
<reference evidence="2 3" key="1">
    <citation type="submission" date="2014-06" db="EMBL/GenBank/DDBJ databases">
        <authorList>
            <person name="Urmite Genomes Urmite Genomes"/>
        </authorList>
    </citation>
    <scope>NUCLEOTIDE SEQUENCE [LARGE SCALE GENOMIC DNA]</scope>
</reference>